<organism evidence="8 9">
    <name type="scientific">Novosphingobium sediminicola</name>
    <dbReference type="NCBI Taxonomy" id="563162"/>
    <lineage>
        <taxon>Bacteria</taxon>
        <taxon>Pseudomonadati</taxon>
        <taxon>Pseudomonadota</taxon>
        <taxon>Alphaproteobacteria</taxon>
        <taxon>Sphingomonadales</taxon>
        <taxon>Sphingomonadaceae</taxon>
        <taxon>Novosphingobium</taxon>
    </lineage>
</organism>
<evidence type="ECO:0000259" key="7">
    <source>
        <dbReference type="PROSITE" id="PS50977"/>
    </source>
</evidence>
<evidence type="ECO:0000256" key="5">
    <source>
        <dbReference type="ARBA" id="ARBA00023163"/>
    </source>
</evidence>
<dbReference type="InterPro" id="IPR050109">
    <property type="entry name" value="HTH-type_TetR-like_transc_reg"/>
</dbReference>
<keyword evidence="4 6" id="KW-0238">DNA-binding</keyword>
<accession>A0A7W6CFM3</accession>
<dbReference type="PROSITE" id="PS01081">
    <property type="entry name" value="HTH_TETR_1"/>
    <property type="match status" value="1"/>
</dbReference>
<dbReference type="InterPro" id="IPR003012">
    <property type="entry name" value="Tet_transcr_reg_TetR"/>
</dbReference>
<comment type="caution">
    <text evidence="8">The sequence shown here is derived from an EMBL/GenBank/DDBJ whole genome shotgun (WGS) entry which is preliminary data.</text>
</comment>
<dbReference type="GO" id="GO:0000976">
    <property type="term" value="F:transcription cis-regulatory region binding"/>
    <property type="evidence" value="ECO:0007669"/>
    <property type="project" value="TreeGrafter"/>
</dbReference>
<dbReference type="PRINTS" id="PR00400">
    <property type="entry name" value="TETREPRESSOR"/>
</dbReference>
<dbReference type="InterPro" id="IPR004111">
    <property type="entry name" value="Repressor_TetR_C"/>
</dbReference>
<dbReference type="RefSeq" id="WP_183626109.1">
    <property type="nucleotide sequence ID" value="NZ_JACIDX010000009.1"/>
</dbReference>
<dbReference type="InterPro" id="IPR001647">
    <property type="entry name" value="HTH_TetR"/>
</dbReference>
<evidence type="ECO:0000256" key="3">
    <source>
        <dbReference type="ARBA" id="ARBA00023015"/>
    </source>
</evidence>
<dbReference type="Gene3D" id="1.10.10.60">
    <property type="entry name" value="Homeodomain-like"/>
    <property type="match status" value="1"/>
</dbReference>
<dbReference type="PROSITE" id="PS50977">
    <property type="entry name" value="HTH_TETR_2"/>
    <property type="match status" value="1"/>
</dbReference>
<dbReference type="Pfam" id="PF02909">
    <property type="entry name" value="TetR_C_1"/>
    <property type="match status" value="1"/>
</dbReference>
<evidence type="ECO:0000313" key="9">
    <source>
        <dbReference type="Proteomes" id="UP000548867"/>
    </source>
</evidence>
<evidence type="ECO:0000256" key="6">
    <source>
        <dbReference type="PROSITE-ProRule" id="PRU00335"/>
    </source>
</evidence>
<reference evidence="8 9" key="1">
    <citation type="submission" date="2020-08" db="EMBL/GenBank/DDBJ databases">
        <title>Genomic Encyclopedia of Type Strains, Phase IV (KMG-IV): sequencing the most valuable type-strain genomes for metagenomic binning, comparative biology and taxonomic classification.</title>
        <authorList>
            <person name="Goeker M."/>
        </authorList>
    </citation>
    <scope>NUCLEOTIDE SEQUENCE [LARGE SCALE GENOMIC DNA]</scope>
    <source>
        <strain evidence="8 9">DSM 27057</strain>
    </source>
</reference>
<evidence type="ECO:0000256" key="1">
    <source>
        <dbReference type="ARBA" id="ARBA00002856"/>
    </source>
</evidence>
<keyword evidence="9" id="KW-1185">Reference proteome</keyword>
<feature type="DNA-binding region" description="H-T-H motif" evidence="6">
    <location>
        <begin position="31"/>
        <end position="50"/>
    </location>
</feature>
<dbReference type="InterPro" id="IPR036271">
    <property type="entry name" value="Tet_transcr_reg_TetR-rel_C_sf"/>
</dbReference>
<gene>
    <name evidence="8" type="ORF">GGR38_002592</name>
</gene>
<evidence type="ECO:0000313" key="8">
    <source>
        <dbReference type="EMBL" id="MBB3955636.1"/>
    </source>
</evidence>
<dbReference type="PRINTS" id="PR00455">
    <property type="entry name" value="HTHTETR"/>
</dbReference>
<dbReference type="SUPFAM" id="SSF46689">
    <property type="entry name" value="Homeodomain-like"/>
    <property type="match status" value="1"/>
</dbReference>
<dbReference type="SUPFAM" id="SSF48498">
    <property type="entry name" value="Tetracyclin repressor-like, C-terminal domain"/>
    <property type="match status" value="1"/>
</dbReference>
<dbReference type="InterPro" id="IPR023772">
    <property type="entry name" value="DNA-bd_HTH_TetR-type_CS"/>
</dbReference>
<keyword evidence="2" id="KW-0678">Repressor</keyword>
<dbReference type="InterPro" id="IPR009057">
    <property type="entry name" value="Homeodomain-like_sf"/>
</dbReference>
<sequence>MARPAPALLDRDRLIAAAFAQLEEDGLDGLSMRRLATRVGVQAPALYWHFSDKAELLGLMAREIYAAAYAAVPPADDWQTWLGQFGRALRRSFAAHRDGARLCAAASPALSGEPASHAEGIAAPLVTLGLDQKRALACQAVVISFTLGWESFKANGPMREFLRQMMDFDATFETGLDALVRGLA</sequence>
<name>A0A7W6CFM3_9SPHN</name>
<dbReference type="Pfam" id="PF00440">
    <property type="entry name" value="TetR_N"/>
    <property type="match status" value="1"/>
</dbReference>
<dbReference type="PANTHER" id="PTHR30055">
    <property type="entry name" value="HTH-TYPE TRANSCRIPTIONAL REGULATOR RUTR"/>
    <property type="match status" value="1"/>
</dbReference>
<proteinExistence type="predicted"/>
<dbReference type="EMBL" id="JACIDX010000009">
    <property type="protein sequence ID" value="MBB3955636.1"/>
    <property type="molecule type" value="Genomic_DNA"/>
</dbReference>
<feature type="domain" description="HTH tetR-type" evidence="7">
    <location>
        <begin position="8"/>
        <end position="68"/>
    </location>
</feature>
<keyword evidence="5" id="KW-0804">Transcription</keyword>
<dbReference type="PANTHER" id="PTHR30055:SF151">
    <property type="entry name" value="TRANSCRIPTIONAL REGULATORY PROTEIN"/>
    <property type="match status" value="1"/>
</dbReference>
<dbReference type="Gene3D" id="1.10.357.10">
    <property type="entry name" value="Tetracycline Repressor, domain 2"/>
    <property type="match status" value="1"/>
</dbReference>
<evidence type="ECO:0000256" key="2">
    <source>
        <dbReference type="ARBA" id="ARBA00022491"/>
    </source>
</evidence>
<comment type="function">
    <text evidence="1">TetR is the repressor of the tetracycline resistance element; its N-terminal region forms a helix-turn-helix structure and binds DNA. Binding of tetracycline to TetR reduces the repressor affinity for the tetracycline resistance gene (tetA) promoter operator sites.</text>
</comment>
<protein>
    <submittedName>
        <fullName evidence="8">TetR/AcrR family tetracycline transcriptional repressor</fullName>
    </submittedName>
</protein>
<dbReference type="GO" id="GO:0045892">
    <property type="term" value="P:negative regulation of DNA-templated transcription"/>
    <property type="evidence" value="ECO:0007669"/>
    <property type="project" value="InterPro"/>
</dbReference>
<dbReference type="AlphaFoldDB" id="A0A7W6CFM3"/>
<keyword evidence="3" id="KW-0805">Transcription regulation</keyword>
<evidence type="ECO:0000256" key="4">
    <source>
        <dbReference type="ARBA" id="ARBA00023125"/>
    </source>
</evidence>
<dbReference type="GO" id="GO:0046677">
    <property type="term" value="P:response to antibiotic"/>
    <property type="evidence" value="ECO:0007669"/>
    <property type="project" value="InterPro"/>
</dbReference>
<dbReference type="Proteomes" id="UP000548867">
    <property type="component" value="Unassembled WGS sequence"/>
</dbReference>
<dbReference type="GO" id="GO:0003700">
    <property type="term" value="F:DNA-binding transcription factor activity"/>
    <property type="evidence" value="ECO:0007669"/>
    <property type="project" value="TreeGrafter"/>
</dbReference>